<evidence type="ECO:0000313" key="2">
    <source>
        <dbReference type="Proteomes" id="UP001060215"/>
    </source>
</evidence>
<comment type="caution">
    <text evidence="1">The sequence shown here is derived from an EMBL/GenBank/DDBJ whole genome shotgun (WGS) entry which is preliminary data.</text>
</comment>
<dbReference type="Proteomes" id="UP001060215">
    <property type="component" value="Chromosome 1"/>
</dbReference>
<evidence type="ECO:0000313" key="1">
    <source>
        <dbReference type="EMBL" id="KAI8030615.1"/>
    </source>
</evidence>
<organism evidence="1 2">
    <name type="scientific">Camellia lanceoleosa</name>
    <dbReference type="NCBI Taxonomy" id="1840588"/>
    <lineage>
        <taxon>Eukaryota</taxon>
        <taxon>Viridiplantae</taxon>
        <taxon>Streptophyta</taxon>
        <taxon>Embryophyta</taxon>
        <taxon>Tracheophyta</taxon>
        <taxon>Spermatophyta</taxon>
        <taxon>Magnoliopsida</taxon>
        <taxon>eudicotyledons</taxon>
        <taxon>Gunneridae</taxon>
        <taxon>Pentapetalae</taxon>
        <taxon>asterids</taxon>
        <taxon>Ericales</taxon>
        <taxon>Theaceae</taxon>
        <taxon>Camellia</taxon>
    </lineage>
</organism>
<proteinExistence type="predicted"/>
<protein>
    <submittedName>
        <fullName evidence="1">Uncharacterized protein</fullName>
    </submittedName>
</protein>
<gene>
    <name evidence="1" type="ORF">LOK49_LG01G04047</name>
</gene>
<keyword evidence="2" id="KW-1185">Reference proteome</keyword>
<reference evidence="1 2" key="1">
    <citation type="journal article" date="2022" name="Plant J.">
        <title>Chromosome-level genome of Camellia lanceoleosa provides a valuable resource for understanding genome evolution and self-incompatibility.</title>
        <authorList>
            <person name="Gong W."/>
            <person name="Xiao S."/>
            <person name="Wang L."/>
            <person name="Liao Z."/>
            <person name="Chang Y."/>
            <person name="Mo W."/>
            <person name="Hu G."/>
            <person name="Li W."/>
            <person name="Zhao G."/>
            <person name="Zhu H."/>
            <person name="Hu X."/>
            <person name="Ji K."/>
            <person name="Xiang X."/>
            <person name="Song Q."/>
            <person name="Yuan D."/>
            <person name="Jin S."/>
            <person name="Zhang L."/>
        </authorList>
    </citation>
    <scope>NUCLEOTIDE SEQUENCE [LARGE SCALE GENOMIC DNA]</scope>
    <source>
        <strain evidence="1">SQ_2022a</strain>
    </source>
</reference>
<accession>A0ACC0J0Z1</accession>
<name>A0ACC0J0Z1_9ERIC</name>
<dbReference type="EMBL" id="CM045758">
    <property type="protein sequence ID" value="KAI8030615.1"/>
    <property type="molecule type" value="Genomic_DNA"/>
</dbReference>
<sequence length="145" mass="16507">MAKRGSTSETWIDNKRGSKSETWVDKRSVDRESEAWVGGCGSRTWITTCTTNLSTATRWRGASNLFVVDKFTKDWPSLHIYLLGEPLFDRFQVLSLVKESWEILMNEIHYVKPMATEAVQLTAKARYSGKSKEEVTAVNVPRIFG</sequence>